<dbReference type="Proteomes" id="UP000835242">
    <property type="component" value="Chromosome"/>
</dbReference>
<evidence type="ECO:0000313" key="3">
    <source>
        <dbReference type="Proteomes" id="UP000835242"/>
    </source>
</evidence>
<feature type="chain" id="PRO_5043289337" description="Lipoprotein" evidence="1">
    <location>
        <begin position="22"/>
        <end position="127"/>
    </location>
</feature>
<organism evidence="2 3">
    <name type="scientific">Xanthomonas arboricola</name>
    <dbReference type="NCBI Taxonomy" id="56448"/>
    <lineage>
        <taxon>Bacteria</taxon>
        <taxon>Pseudomonadati</taxon>
        <taxon>Pseudomonadota</taxon>
        <taxon>Gammaproteobacteria</taxon>
        <taxon>Lysobacterales</taxon>
        <taxon>Lysobacteraceae</taxon>
        <taxon>Xanthomonas</taxon>
    </lineage>
</organism>
<dbReference type="AlphaFoldDB" id="A0AAU9HQB5"/>
<dbReference type="EMBL" id="HG992337">
    <property type="protein sequence ID" value="CAE6709345.1"/>
    <property type="molecule type" value="Genomic_DNA"/>
</dbReference>
<protein>
    <recommendedName>
        <fullName evidence="4">Lipoprotein</fullName>
    </recommendedName>
</protein>
<dbReference type="EMBL" id="HG992337">
    <property type="protein sequence ID" value="CAE6709327.1"/>
    <property type="molecule type" value="Genomic_DNA"/>
</dbReference>
<evidence type="ECO:0008006" key="4">
    <source>
        <dbReference type="Google" id="ProtNLM"/>
    </source>
</evidence>
<proteinExistence type="predicted"/>
<evidence type="ECO:0000313" key="2">
    <source>
        <dbReference type="EMBL" id="CAE6709327.1"/>
    </source>
</evidence>
<evidence type="ECO:0000256" key="1">
    <source>
        <dbReference type="SAM" id="SignalP"/>
    </source>
</evidence>
<keyword evidence="1" id="KW-0732">Signal</keyword>
<accession>A0AAU9HQB5</accession>
<feature type="signal peptide" evidence="1">
    <location>
        <begin position="1"/>
        <end position="21"/>
    </location>
</feature>
<sequence length="127" mass="14041">MRMLTALLSVSLLLPSCSAVSATKARHSIAYPTELQGMWDLGPQSCKLPLNPDSDSPIRIEKTRLRGYEHEEVPVAIKLVSTGPHAWVVSAKSDIAPDIKTDDLYILKGEHLVISDGESVKQYRRCK</sequence>
<reference evidence="2 3" key="1">
    <citation type="submission" date="2021-02" db="EMBL/GenBank/DDBJ databases">
        <authorList>
            <person name="Pothier F. J."/>
        </authorList>
    </citation>
    <scope>NUCLEOTIDE SEQUENCE [LARGE SCALE GENOMIC DNA]</scope>
    <source>
        <strain evidence="2 3">1314c</strain>
    </source>
</reference>
<gene>
    <name evidence="2" type="ORF">XA1314C_06360</name>
</gene>
<name>A0AAU9HQB5_9XANT</name>